<dbReference type="PROSITE" id="PS51257">
    <property type="entry name" value="PROKAR_LIPOPROTEIN"/>
    <property type="match status" value="1"/>
</dbReference>
<reference evidence="3 4" key="1">
    <citation type="submission" date="2022-06" db="EMBL/GenBank/DDBJ databases">
        <title>Isolation of gut microbiota from human fecal samples.</title>
        <authorList>
            <person name="Pamer E.G."/>
            <person name="Barat B."/>
            <person name="Waligurski E."/>
            <person name="Medina S."/>
            <person name="Paddock L."/>
            <person name="Mostad J."/>
        </authorList>
    </citation>
    <scope>NUCLEOTIDE SEQUENCE [LARGE SCALE GENOMIC DNA]</scope>
    <source>
        <strain evidence="3 4">DFI.7.95</strain>
    </source>
</reference>
<keyword evidence="4" id="KW-1185">Reference proteome</keyword>
<feature type="domain" description="Tail specific protease" evidence="2">
    <location>
        <begin position="181"/>
        <end position="389"/>
    </location>
</feature>
<dbReference type="Gene3D" id="3.30.750.44">
    <property type="match status" value="1"/>
</dbReference>
<dbReference type="RefSeq" id="WP_256310994.1">
    <property type="nucleotide sequence ID" value="NZ_JANGAC010000004.1"/>
</dbReference>
<dbReference type="SUPFAM" id="SSF52096">
    <property type="entry name" value="ClpP/crotonase"/>
    <property type="match status" value="1"/>
</dbReference>
<dbReference type="Proteomes" id="UP001524478">
    <property type="component" value="Unassembled WGS sequence"/>
</dbReference>
<evidence type="ECO:0000259" key="2">
    <source>
        <dbReference type="Pfam" id="PF03572"/>
    </source>
</evidence>
<sequence length="409" mass="46910">MRFTSKRFLVYSLLITLIFSSLIGCAKEVNTTDTSTPLSMEDRLEDFEYLYKIISENYPFLKVNERVNGINWLEQKEKYIKLVENSNNDTIFMNNISAIVKDLNNGHTHVVDKESFKWYYTVYTNPKYKKSNKPWSKVFKDKTVLKWYGFNEDEFENIKSQGFFGSNAPAFHSDIIIPDEVAYLKISQMNGERVEEDGKEIRKFYEEVKDYNKLIIDIRGNGGGDDLYWMKNVIEPLAKEKMSVGNYIFTRGNYGKPFYKARGMKQSPISKLDKNILENFSQEIKIDFDYYHISNRTIQPKDPIDFDGKIYLLVDKGVYSSSESFAAFCKDSGLATLVGTTTGGDGIGIDPLFFSLPNSGIVIRFSSLLALNGDGTINEEVQTPPDIEVDSEIGYSYENDKAIQYVINN</sequence>
<dbReference type="Pfam" id="PF03572">
    <property type="entry name" value="Peptidase_S41"/>
    <property type="match status" value="1"/>
</dbReference>
<gene>
    <name evidence="3" type="ORF">NE686_07455</name>
</gene>
<feature type="signal peptide" evidence="1">
    <location>
        <begin position="1"/>
        <end position="26"/>
    </location>
</feature>
<dbReference type="InterPro" id="IPR005151">
    <property type="entry name" value="Tail-specific_protease"/>
</dbReference>
<dbReference type="Gene3D" id="3.90.226.10">
    <property type="entry name" value="2-enoyl-CoA Hydratase, Chain A, domain 1"/>
    <property type="match status" value="1"/>
</dbReference>
<evidence type="ECO:0000313" key="3">
    <source>
        <dbReference type="EMBL" id="MCQ4922914.1"/>
    </source>
</evidence>
<evidence type="ECO:0000256" key="1">
    <source>
        <dbReference type="SAM" id="SignalP"/>
    </source>
</evidence>
<accession>A0ABT1S8X1</accession>
<protein>
    <submittedName>
        <fullName evidence="3">S41 family peptidase</fullName>
    </submittedName>
</protein>
<comment type="caution">
    <text evidence="3">The sequence shown here is derived from an EMBL/GenBank/DDBJ whole genome shotgun (WGS) entry which is preliminary data.</text>
</comment>
<name>A0ABT1S8X1_9FIRM</name>
<feature type="chain" id="PRO_5047056439" evidence="1">
    <location>
        <begin position="27"/>
        <end position="409"/>
    </location>
</feature>
<organism evidence="3 4">
    <name type="scientific">Tissierella carlieri</name>
    <dbReference type="NCBI Taxonomy" id="689904"/>
    <lineage>
        <taxon>Bacteria</taxon>
        <taxon>Bacillati</taxon>
        <taxon>Bacillota</taxon>
        <taxon>Tissierellia</taxon>
        <taxon>Tissierellales</taxon>
        <taxon>Tissierellaceae</taxon>
        <taxon>Tissierella</taxon>
    </lineage>
</organism>
<dbReference type="InterPro" id="IPR029045">
    <property type="entry name" value="ClpP/crotonase-like_dom_sf"/>
</dbReference>
<evidence type="ECO:0000313" key="4">
    <source>
        <dbReference type="Proteomes" id="UP001524478"/>
    </source>
</evidence>
<proteinExistence type="predicted"/>
<dbReference type="EMBL" id="JANGAC010000004">
    <property type="protein sequence ID" value="MCQ4922914.1"/>
    <property type="molecule type" value="Genomic_DNA"/>
</dbReference>
<keyword evidence="1" id="KW-0732">Signal</keyword>